<evidence type="ECO:0000256" key="1">
    <source>
        <dbReference type="ARBA" id="ARBA00003747"/>
    </source>
</evidence>
<feature type="region of interest" description="Disordered" evidence="10">
    <location>
        <begin position="119"/>
        <end position="142"/>
    </location>
</feature>
<keyword evidence="12" id="KW-0808">Transferase</keyword>
<sequence>MTLTEEQINTIADCPLNDSLTRFSQKLSHLEGSNEAWRTDVATVLPVLIASPAAYNLALPDGGVNVAVKLLTILQHVRGGLLKFDHFRPLINAVATDSPDTDVWAAVIDLIDTVNPSTPPPSSIIPTGHGTPVKTSSSRLEDSETRDIVERELFYEIKDCTHRGVPGFFEKHFDTANWTKAQAKMLKSILANHDGTKWIDFPADPWEAAVWKWLQGLEEKALAGAQYTLHTNKSATEFKERRGQMDIFFQKPERTKGRFEYKHVLVAGEHKRSFATADFKACMLQLTRHVRSIFADQPMRRFVHAFTIKAATMELWMYDRSGAYSSGEFNIHHEPEKVARALVAYATMDNGAMGLDMSIEWKNSHRYITVEDGNGDDKRVELNRLLVRQRAVVCRGTTCFSTKQGVAKFSWRSDKRQPSEVKHLKLAQEKDVEGVATLVGHREITSIADLRAGLEFSSSTRHAFRTTAQDRSCGYNRLQGSESSGSSRKRKSSDNNPRPRTTRRSNSQKYTLRQAYDQSSEANDEASGEAKSSIYTPNREDPYENRILSCIVISPAGRVISDFSTIRELLEALRDAIRAHRSLYLKGRILHRDISSNNIIITRPDQADGFKGMLIDLDLAKERNSGPSGARHQTGTVQFMAIEVLRGVDHTYRHDLESFFYVLIWMCARCAWDEVKRFRKEGETAPEESLLRKWEIGSFKDIASAKMGHMTVNSLEDIMKEFPESFDMIKPLCLRIRSILFGDTARMMIGTPAGDPERLYDRITAAFGEVVG</sequence>
<dbReference type="InParanoid" id="J5JA11"/>
<evidence type="ECO:0000313" key="12">
    <source>
        <dbReference type="EMBL" id="EJP60906.1"/>
    </source>
</evidence>
<comment type="catalytic activity">
    <reaction evidence="8">
        <text>L-threonyl-[protein] + ATP = O-phospho-L-threonyl-[protein] + ADP + H(+)</text>
        <dbReference type="Rhea" id="RHEA:46608"/>
        <dbReference type="Rhea" id="RHEA-COMP:11060"/>
        <dbReference type="Rhea" id="RHEA-COMP:11605"/>
        <dbReference type="ChEBI" id="CHEBI:15378"/>
        <dbReference type="ChEBI" id="CHEBI:30013"/>
        <dbReference type="ChEBI" id="CHEBI:30616"/>
        <dbReference type="ChEBI" id="CHEBI:61977"/>
        <dbReference type="ChEBI" id="CHEBI:456216"/>
        <dbReference type="EC" id="2.7.11.1"/>
    </reaction>
</comment>
<evidence type="ECO:0000256" key="2">
    <source>
        <dbReference type="ARBA" id="ARBA00011534"/>
    </source>
</evidence>
<organism evidence="12 13">
    <name type="scientific">Beauveria bassiana (strain ARSEF 2860)</name>
    <name type="common">White muscardine disease fungus</name>
    <name type="synonym">Tritirachium shiotae</name>
    <dbReference type="NCBI Taxonomy" id="655819"/>
    <lineage>
        <taxon>Eukaryota</taxon>
        <taxon>Fungi</taxon>
        <taxon>Dikarya</taxon>
        <taxon>Ascomycota</taxon>
        <taxon>Pezizomycotina</taxon>
        <taxon>Sordariomycetes</taxon>
        <taxon>Hypocreomycetidae</taxon>
        <taxon>Hypocreales</taxon>
        <taxon>Cordycipitaceae</taxon>
        <taxon>Beauveria</taxon>
    </lineage>
</organism>
<proteinExistence type="predicted"/>
<dbReference type="STRING" id="655819.J5JA11"/>
<keyword evidence="13" id="KW-1185">Reference proteome</keyword>
<evidence type="ECO:0000256" key="4">
    <source>
        <dbReference type="ARBA" id="ARBA00013948"/>
    </source>
</evidence>
<dbReference type="EC" id="2.7.11.1" evidence="3"/>
<comment type="function">
    <text evidence="1">Component of the EKC/KEOPS complex that is required for the formation of a threonylcarbamoyl group on adenosine at position 37 (t(6)A37) in tRNAs that read codons beginning with adenine. The complex is probably involved in the transfer of the threonylcarbamoyl moiety of threonylcarbamoyl-AMP (TC-AMP) to the N6 group of A37. BUD32 has ATPase activity in the context of the EKC/KEOPS complex and likely plays a supporting role to the catalytic subunit KAE1. The EKC/KEOPS complex also promotes both telomere uncapping and telomere elongation. The complex is required for efficient recruitment of transcriptional coactivators.</text>
</comment>
<evidence type="ECO:0000256" key="9">
    <source>
        <dbReference type="ARBA" id="ARBA00048679"/>
    </source>
</evidence>
<dbReference type="OrthoDB" id="5584477at2759"/>
<comment type="subunit">
    <text evidence="2">Component of the EKC/KEOPS complex composed of at least BUD32, CGI121, GON7, KAE1 and PCC1; the whole complex dimerizes.</text>
</comment>
<dbReference type="InterPro" id="IPR040976">
    <property type="entry name" value="Pkinase_fungal"/>
</dbReference>
<evidence type="ECO:0000256" key="7">
    <source>
        <dbReference type="ARBA" id="ARBA00033194"/>
    </source>
</evidence>
<dbReference type="Gene3D" id="1.10.510.10">
    <property type="entry name" value="Transferase(Phosphotransferase) domain 1"/>
    <property type="match status" value="1"/>
</dbReference>
<dbReference type="PROSITE" id="PS50011">
    <property type="entry name" value="PROTEIN_KINASE_DOM"/>
    <property type="match status" value="1"/>
</dbReference>
<dbReference type="GO" id="GO:0005524">
    <property type="term" value="F:ATP binding"/>
    <property type="evidence" value="ECO:0007669"/>
    <property type="project" value="InterPro"/>
</dbReference>
<dbReference type="Pfam" id="PF17667">
    <property type="entry name" value="Pkinase_fungal"/>
    <property type="match status" value="1"/>
</dbReference>
<evidence type="ECO:0000259" key="11">
    <source>
        <dbReference type="PROSITE" id="PS50011"/>
    </source>
</evidence>
<dbReference type="RefSeq" id="XP_008603468.1">
    <property type="nucleotide sequence ID" value="XM_008605246.1"/>
</dbReference>
<dbReference type="HOGENOM" id="CLU_005513_3_0_1"/>
<evidence type="ECO:0000256" key="10">
    <source>
        <dbReference type="SAM" id="MobiDB-lite"/>
    </source>
</evidence>
<accession>J5JA11</accession>
<dbReference type="InterPro" id="IPR000719">
    <property type="entry name" value="Prot_kinase_dom"/>
</dbReference>
<dbReference type="InterPro" id="IPR008266">
    <property type="entry name" value="Tyr_kinase_AS"/>
</dbReference>
<dbReference type="SUPFAM" id="SSF56112">
    <property type="entry name" value="Protein kinase-like (PK-like)"/>
    <property type="match status" value="1"/>
</dbReference>
<dbReference type="PROSITE" id="PS00109">
    <property type="entry name" value="PROTEIN_KINASE_TYR"/>
    <property type="match status" value="1"/>
</dbReference>
<dbReference type="PANTHER" id="PTHR38248">
    <property type="entry name" value="FUNK1 6"/>
    <property type="match status" value="1"/>
</dbReference>
<feature type="compositionally biased region" description="Low complexity" evidence="10">
    <location>
        <begin position="495"/>
        <end position="507"/>
    </location>
</feature>
<dbReference type="EMBL" id="JH725242">
    <property type="protein sequence ID" value="EJP60906.1"/>
    <property type="molecule type" value="Genomic_DNA"/>
</dbReference>
<evidence type="ECO:0000256" key="3">
    <source>
        <dbReference type="ARBA" id="ARBA00012513"/>
    </source>
</evidence>
<protein>
    <recommendedName>
        <fullName evidence="5">EKC/KEOPS complex subunit BUD32</fullName>
        <ecNumber evidence="3">2.7.11.1</ecNumber>
    </recommendedName>
    <alternativeName>
        <fullName evidence="6 7">Atypical Serine/threonine protein kinase BUD32</fullName>
    </alternativeName>
    <alternativeName>
        <fullName evidence="4">EKC/KEOPS complex subunit bud32</fullName>
    </alternativeName>
</protein>
<dbReference type="GeneID" id="19893161"/>
<evidence type="ECO:0000256" key="6">
    <source>
        <dbReference type="ARBA" id="ARBA00030980"/>
    </source>
</evidence>
<dbReference type="Proteomes" id="UP000002762">
    <property type="component" value="Unassembled WGS sequence"/>
</dbReference>
<keyword evidence="12" id="KW-0418">Kinase</keyword>
<dbReference type="GO" id="GO:0004674">
    <property type="term" value="F:protein serine/threonine kinase activity"/>
    <property type="evidence" value="ECO:0007669"/>
    <property type="project" value="UniProtKB-EC"/>
</dbReference>
<feature type="compositionally biased region" description="Polar residues" evidence="10">
    <location>
        <begin position="508"/>
        <end position="521"/>
    </location>
</feature>
<reference evidence="12 13" key="1">
    <citation type="journal article" date="2012" name="Sci. Rep.">
        <title>Genomic perspectives on the evolution of fungal entomopathogenicity in Beauveria bassiana.</title>
        <authorList>
            <person name="Xiao G."/>
            <person name="Ying S.H."/>
            <person name="Zheng P."/>
            <person name="Wang Z.L."/>
            <person name="Zhang S."/>
            <person name="Xie X.Q."/>
            <person name="Shang Y."/>
            <person name="St Leger R.J."/>
            <person name="Zhao G.P."/>
            <person name="Wang C."/>
            <person name="Feng M.G."/>
        </authorList>
    </citation>
    <scope>NUCLEOTIDE SEQUENCE [LARGE SCALE GENOMIC DNA]</scope>
    <source>
        <strain evidence="12 13">ARSEF 2860</strain>
    </source>
</reference>
<comment type="catalytic activity">
    <reaction evidence="9">
        <text>L-seryl-[protein] + ATP = O-phospho-L-seryl-[protein] + ADP + H(+)</text>
        <dbReference type="Rhea" id="RHEA:17989"/>
        <dbReference type="Rhea" id="RHEA-COMP:9863"/>
        <dbReference type="Rhea" id="RHEA-COMP:11604"/>
        <dbReference type="ChEBI" id="CHEBI:15378"/>
        <dbReference type="ChEBI" id="CHEBI:29999"/>
        <dbReference type="ChEBI" id="CHEBI:30616"/>
        <dbReference type="ChEBI" id="CHEBI:83421"/>
        <dbReference type="ChEBI" id="CHEBI:456216"/>
        <dbReference type="EC" id="2.7.11.1"/>
    </reaction>
</comment>
<dbReference type="PANTHER" id="PTHR38248:SF2">
    <property type="entry name" value="FUNK1 11"/>
    <property type="match status" value="1"/>
</dbReference>
<name>J5JA11_BEAB2</name>
<feature type="domain" description="Protein kinase" evidence="11">
    <location>
        <begin position="342"/>
        <end position="772"/>
    </location>
</feature>
<feature type="region of interest" description="Disordered" evidence="10">
    <location>
        <begin position="467"/>
        <end position="538"/>
    </location>
</feature>
<dbReference type="InterPro" id="IPR011009">
    <property type="entry name" value="Kinase-like_dom_sf"/>
</dbReference>
<evidence type="ECO:0000256" key="8">
    <source>
        <dbReference type="ARBA" id="ARBA00047899"/>
    </source>
</evidence>
<evidence type="ECO:0000313" key="13">
    <source>
        <dbReference type="Proteomes" id="UP000002762"/>
    </source>
</evidence>
<gene>
    <name evidence="12" type="ORF">BBA_10149</name>
</gene>
<dbReference type="AlphaFoldDB" id="J5JA11"/>
<evidence type="ECO:0000256" key="5">
    <source>
        <dbReference type="ARBA" id="ARBA00019973"/>
    </source>
</evidence>